<dbReference type="Proteomes" id="UP001057402">
    <property type="component" value="Chromosome 3"/>
</dbReference>
<name>A0ACB9S0U7_9MYRT</name>
<evidence type="ECO:0000313" key="1">
    <source>
        <dbReference type="EMBL" id="KAI4381757.1"/>
    </source>
</evidence>
<proteinExistence type="predicted"/>
<evidence type="ECO:0000313" key="2">
    <source>
        <dbReference type="Proteomes" id="UP001057402"/>
    </source>
</evidence>
<dbReference type="EMBL" id="CM042882">
    <property type="protein sequence ID" value="KAI4381757.1"/>
    <property type="molecule type" value="Genomic_DNA"/>
</dbReference>
<comment type="caution">
    <text evidence="1">The sequence shown here is derived from an EMBL/GenBank/DDBJ whole genome shotgun (WGS) entry which is preliminary data.</text>
</comment>
<keyword evidence="2" id="KW-1185">Reference proteome</keyword>
<sequence>MKSRRVSWASGVNLCQVVPFFKEDSPSQVGLTVRRNFPSMESVSAISNSALLKKLSCFGGKNLSNQSQQSVSKIDRVFWTCPPKFSVSCDWHVTAGEESQEVGTQSLRELNVLEAIYPWVSAIPSSPVVSDNVDQECYDDCLTPEIPLIPIEEMQNKPDLEPTSQCTLDTKTSEVPKQQLPSSAGLDASFLAAASAACAELLKSSIEGSMIDPDLLVEIFNNPKLIEQLLNRGGSPDGRKIVVSEPIPGNPQVPYSSLGCPPNLVTNVQSDRPFSSPSPQSVLVPSSGQVSTHSVPFSSGFSHPVDNFGAVRASPSLAMVTQPFESQSSILLPPNLPPFRDRCSPHAMISSFETPLHKPKEVLGTATWPAFPSDNIYRPGSTINHKVDPWPSVYKDTNYLKNLIREHGGVRQGNLGQDLVASVNPKMVNPLIQEEMNFMNNRKPCIYSPQGCYGGYNCPHQHDIGPNWDDGRNSKRAKHGVIR</sequence>
<accession>A0ACB9S0U7</accession>
<reference evidence="2" key="1">
    <citation type="journal article" date="2023" name="Front. Plant Sci.">
        <title>Chromosomal-level genome assembly of Melastoma candidum provides insights into trichome evolution.</title>
        <authorList>
            <person name="Zhong Y."/>
            <person name="Wu W."/>
            <person name="Sun C."/>
            <person name="Zou P."/>
            <person name="Liu Y."/>
            <person name="Dai S."/>
            <person name="Zhou R."/>
        </authorList>
    </citation>
    <scope>NUCLEOTIDE SEQUENCE [LARGE SCALE GENOMIC DNA]</scope>
</reference>
<gene>
    <name evidence="1" type="ORF">MLD38_007802</name>
</gene>
<organism evidence="1 2">
    <name type="scientific">Melastoma candidum</name>
    <dbReference type="NCBI Taxonomy" id="119954"/>
    <lineage>
        <taxon>Eukaryota</taxon>
        <taxon>Viridiplantae</taxon>
        <taxon>Streptophyta</taxon>
        <taxon>Embryophyta</taxon>
        <taxon>Tracheophyta</taxon>
        <taxon>Spermatophyta</taxon>
        <taxon>Magnoliopsida</taxon>
        <taxon>eudicotyledons</taxon>
        <taxon>Gunneridae</taxon>
        <taxon>Pentapetalae</taxon>
        <taxon>rosids</taxon>
        <taxon>malvids</taxon>
        <taxon>Myrtales</taxon>
        <taxon>Melastomataceae</taxon>
        <taxon>Melastomatoideae</taxon>
        <taxon>Melastomateae</taxon>
        <taxon>Melastoma</taxon>
    </lineage>
</organism>
<protein>
    <submittedName>
        <fullName evidence="1">Uncharacterized protein</fullName>
    </submittedName>
</protein>